<evidence type="ECO:0000256" key="1">
    <source>
        <dbReference type="ARBA" id="ARBA00004141"/>
    </source>
</evidence>
<dbReference type="eggNOG" id="KOG1558">
    <property type="taxonomic scope" value="Eukaryota"/>
</dbReference>
<name>Q2HCN6_CHAGB</name>
<evidence type="ECO:0000256" key="3">
    <source>
        <dbReference type="ARBA" id="ARBA00022989"/>
    </source>
</evidence>
<reference evidence="8" key="1">
    <citation type="journal article" date="2015" name="Genome Announc.">
        <title>Draft genome sequence of the cellulolytic fungus Chaetomium globosum.</title>
        <authorList>
            <person name="Cuomo C.A."/>
            <person name="Untereiner W.A."/>
            <person name="Ma L.-J."/>
            <person name="Grabherr M."/>
            <person name="Birren B.W."/>
        </authorList>
    </citation>
    <scope>NUCLEOTIDE SEQUENCE [LARGE SCALE GENOMIC DNA]</scope>
    <source>
        <strain evidence="8">ATCC 6205 / CBS 148.51 / DSM 1962 / NBRC 6347 / NRRL 1970</strain>
    </source>
</reference>
<dbReference type="PANTHER" id="PTHR11040:SF44">
    <property type="entry name" value="PROTEIN ZNTC-RELATED"/>
    <property type="match status" value="1"/>
</dbReference>
<feature type="transmembrane region" description="Helical" evidence="5">
    <location>
        <begin position="240"/>
        <end position="259"/>
    </location>
</feature>
<feature type="transmembrane region" description="Helical" evidence="5">
    <location>
        <begin position="396"/>
        <end position="415"/>
    </location>
</feature>
<dbReference type="RefSeq" id="XP_001221239.1">
    <property type="nucleotide sequence ID" value="XM_001221238.1"/>
</dbReference>
<dbReference type="OMA" id="VENTCER"/>
<feature type="transmembrane region" description="Helical" evidence="5">
    <location>
        <begin position="279"/>
        <end position="297"/>
    </location>
</feature>
<gene>
    <name evidence="7" type="ORF">CHGG_02018</name>
</gene>
<dbReference type="EMBL" id="CH408029">
    <property type="protein sequence ID" value="EAQ93783.1"/>
    <property type="molecule type" value="Genomic_DNA"/>
</dbReference>
<sequence length="458" mass="48475">MARLSSPLRTAVLYGLLAATGVPIAQAVSPTAQPVYQRAPHVDPSVSDPNPATITAVSKCHEHGTVQYCMAPTGEVQVIAAAQTDGPTPTTQDTPTSITVVSECHTHSTLLYCMGGTVEYEVHTTITATQDIPPAFTGCHSHGTETFCIGPNGDEVELHVAGEEEGGQDESHPEGQDCHFHAGIEHCTGVENTCERVDRDYNINLRVGLLFAMLATSSIGVFTPILMASYVSPNHPVFTVLRQFGTGVIISTAFVHLYTHANLMFTNECLGELEYEATAAAILMAGIFLSFLVEYCGSRLVQWHEAKAKPSTVEAVGHGHAAPEARTDMVNIAVLEAGVIFHSLLIGLTLVVAGDTFFLTLFALLLALAFAIVTPLGMGIGIGVLQNFNGNDPATIIAIGTLDAFSAGILVWVGVVEMWAHDWMLGGEMTRAGPVRTVLGLGALVVGMAVMSLLGKWA</sequence>
<keyword evidence="8" id="KW-1185">Reference proteome</keyword>
<dbReference type="HOGENOM" id="CLU_027089_5_0_1"/>
<evidence type="ECO:0000256" key="2">
    <source>
        <dbReference type="ARBA" id="ARBA00022692"/>
    </source>
</evidence>
<evidence type="ECO:0000256" key="6">
    <source>
        <dbReference type="SAM" id="SignalP"/>
    </source>
</evidence>
<keyword evidence="6" id="KW-0732">Signal</keyword>
<dbReference type="GeneID" id="4388315"/>
<dbReference type="OrthoDB" id="448280at2759"/>
<dbReference type="STRING" id="306901.Q2HCN6"/>
<evidence type="ECO:0000256" key="4">
    <source>
        <dbReference type="ARBA" id="ARBA00023136"/>
    </source>
</evidence>
<organism evidence="7 8">
    <name type="scientific">Chaetomium globosum (strain ATCC 6205 / CBS 148.51 / DSM 1962 / NBRC 6347 / NRRL 1970)</name>
    <name type="common">Soil fungus</name>
    <dbReference type="NCBI Taxonomy" id="306901"/>
    <lineage>
        <taxon>Eukaryota</taxon>
        <taxon>Fungi</taxon>
        <taxon>Dikarya</taxon>
        <taxon>Ascomycota</taxon>
        <taxon>Pezizomycotina</taxon>
        <taxon>Sordariomycetes</taxon>
        <taxon>Sordariomycetidae</taxon>
        <taxon>Sordariales</taxon>
        <taxon>Chaetomiaceae</taxon>
        <taxon>Chaetomium</taxon>
    </lineage>
</organism>
<keyword evidence="4 5" id="KW-0472">Membrane</keyword>
<dbReference type="GO" id="GO:0005385">
    <property type="term" value="F:zinc ion transmembrane transporter activity"/>
    <property type="evidence" value="ECO:0007669"/>
    <property type="project" value="TreeGrafter"/>
</dbReference>
<dbReference type="Proteomes" id="UP000001056">
    <property type="component" value="Unassembled WGS sequence"/>
</dbReference>
<protein>
    <submittedName>
        <fullName evidence="7">Uncharacterized protein</fullName>
    </submittedName>
</protein>
<dbReference type="GO" id="GO:0005886">
    <property type="term" value="C:plasma membrane"/>
    <property type="evidence" value="ECO:0007669"/>
    <property type="project" value="TreeGrafter"/>
</dbReference>
<comment type="subcellular location">
    <subcellularLocation>
        <location evidence="1">Membrane</location>
        <topology evidence="1">Multi-pass membrane protein</topology>
    </subcellularLocation>
</comment>
<evidence type="ECO:0000313" key="8">
    <source>
        <dbReference type="Proteomes" id="UP000001056"/>
    </source>
</evidence>
<feature type="transmembrane region" description="Helical" evidence="5">
    <location>
        <begin position="207"/>
        <end position="228"/>
    </location>
</feature>
<keyword evidence="2 5" id="KW-0812">Transmembrane</keyword>
<feature type="transmembrane region" description="Helical" evidence="5">
    <location>
        <begin position="435"/>
        <end position="454"/>
    </location>
</feature>
<dbReference type="InterPro" id="IPR003689">
    <property type="entry name" value="ZIP"/>
</dbReference>
<feature type="transmembrane region" description="Helical" evidence="5">
    <location>
        <begin position="332"/>
        <end position="353"/>
    </location>
</feature>
<feature type="chain" id="PRO_5004209129" evidence="6">
    <location>
        <begin position="28"/>
        <end position="458"/>
    </location>
</feature>
<feature type="transmembrane region" description="Helical" evidence="5">
    <location>
        <begin position="359"/>
        <end position="384"/>
    </location>
</feature>
<evidence type="ECO:0000256" key="5">
    <source>
        <dbReference type="SAM" id="Phobius"/>
    </source>
</evidence>
<dbReference type="PANTHER" id="PTHR11040">
    <property type="entry name" value="ZINC/IRON TRANSPORTER"/>
    <property type="match status" value="1"/>
</dbReference>
<accession>Q2HCN6</accession>
<dbReference type="VEuPathDB" id="FungiDB:CHGG_02018"/>
<proteinExistence type="predicted"/>
<dbReference type="AlphaFoldDB" id="Q2HCN6"/>
<feature type="signal peptide" evidence="6">
    <location>
        <begin position="1"/>
        <end position="27"/>
    </location>
</feature>
<keyword evidence="3 5" id="KW-1133">Transmembrane helix</keyword>
<evidence type="ECO:0000313" key="7">
    <source>
        <dbReference type="EMBL" id="EAQ93783.1"/>
    </source>
</evidence>
<dbReference type="InParanoid" id="Q2HCN6"/>
<dbReference type="Pfam" id="PF02535">
    <property type="entry name" value="Zip"/>
    <property type="match status" value="1"/>
</dbReference>